<keyword evidence="7" id="KW-0175">Coiled coil</keyword>
<evidence type="ECO:0000256" key="7">
    <source>
        <dbReference type="SAM" id="Coils"/>
    </source>
</evidence>
<keyword evidence="3 6" id="KW-0238">DNA-binding</keyword>
<dbReference type="SMART" id="SM00425">
    <property type="entry name" value="TBOX"/>
    <property type="match status" value="1"/>
</dbReference>
<evidence type="ECO:0000256" key="6">
    <source>
        <dbReference type="PROSITE-ProRule" id="PRU00201"/>
    </source>
</evidence>
<keyword evidence="5 6" id="KW-0539">Nucleus</keyword>
<dbReference type="InterPro" id="IPR046360">
    <property type="entry name" value="T-box_DNA-bd"/>
</dbReference>
<dbReference type="CDD" id="cd20188">
    <property type="entry name" value="T-box_TBX2_3-like"/>
    <property type="match status" value="1"/>
</dbReference>
<feature type="region of interest" description="Disordered" evidence="8">
    <location>
        <begin position="350"/>
        <end position="378"/>
    </location>
</feature>
<dbReference type="PROSITE" id="PS50252">
    <property type="entry name" value="TBOX_3"/>
    <property type="match status" value="1"/>
</dbReference>
<feature type="domain" description="T-box" evidence="9">
    <location>
        <begin position="86"/>
        <end position="264"/>
    </location>
</feature>
<feature type="compositionally biased region" description="Acidic residues" evidence="8">
    <location>
        <begin position="296"/>
        <end position="309"/>
    </location>
</feature>
<dbReference type="SUPFAM" id="SSF49417">
    <property type="entry name" value="p53-like transcription factors"/>
    <property type="match status" value="1"/>
</dbReference>
<dbReference type="Proteomes" id="UP000694941">
    <property type="component" value="Unplaced"/>
</dbReference>
<dbReference type="Pfam" id="PF00907">
    <property type="entry name" value="T-box"/>
    <property type="match status" value="1"/>
</dbReference>
<proteinExistence type="predicted"/>
<evidence type="ECO:0000259" key="9">
    <source>
        <dbReference type="PROSITE" id="PS50252"/>
    </source>
</evidence>
<accession>A0ABM1BYK8</accession>
<evidence type="ECO:0000313" key="10">
    <source>
        <dbReference type="Proteomes" id="UP000694941"/>
    </source>
</evidence>
<evidence type="ECO:0000313" key="11">
    <source>
        <dbReference type="RefSeq" id="XP_013791132.2"/>
    </source>
</evidence>
<dbReference type="PRINTS" id="PR00937">
    <property type="entry name" value="TBOX"/>
</dbReference>
<reference evidence="11" key="1">
    <citation type="submission" date="2025-08" db="UniProtKB">
        <authorList>
            <consortium name="RefSeq"/>
        </authorList>
    </citation>
    <scope>IDENTIFICATION</scope>
    <source>
        <tissue evidence="11">Muscle</tissue>
    </source>
</reference>
<dbReference type="PROSITE" id="PS01283">
    <property type="entry name" value="TBOX_1"/>
    <property type="match status" value="1"/>
</dbReference>
<feature type="region of interest" description="Disordered" evidence="8">
    <location>
        <begin position="386"/>
        <end position="405"/>
    </location>
</feature>
<dbReference type="InterPro" id="IPR001699">
    <property type="entry name" value="TF_T-box"/>
</dbReference>
<dbReference type="InterPro" id="IPR008967">
    <property type="entry name" value="p53-like_TF_DNA-bd_sf"/>
</dbReference>
<evidence type="ECO:0000256" key="3">
    <source>
        <dbReference type="ARBA" id="ARBA00023125"/>
    </source>
</evidence>
<dbReference type="RefSeq" id="XP_013791132.2">
    <property type="nucleotide sequence ID" value="XM_013935678.2"/>
</dbReference>
<evidence type="ECO:0000256" key="5">
    <source>
        <dbReference type="ARBA" id="ARBA00023242"/>
    </source>
</evidence>
<dbReference type="Gene3D" id="2.60.40.820">
    <property type="entry name" value="Transcription factor, T-box"/>
    <property type="match status" value="1"/>
</dbReference>
<feature type="region of interest" description="Disordered" evidence="8">
    <location>
        <begin position="262"/>
        <end position="311"/>
    </location>
</feature>
<organism evidence="10 11">
    <name type="scientific">Limulus polyphemus</name>
    <name type="common">Atlantic horseshoe crab</name>
    <dbReference type="NCBI Taxonomy" id="6850"/>
    <lineage>
        <taxon>Eukaryota</taxon>
        <taxon>Metazoa</taxon>
        <taxon>Ecdysozoa</taxon>
        <taxon>Arthropoda</taxon>
        <taxon>Chelicerata</taxon>
        <taxon>Merostomata</taxon>
        <taxon>Xiphosura</taxon>
        <taxon>Limulidae</taxon>
        <taxon>Limulus</taxon>
    </lineage>
</organism>
<comment type="caution">
    <text evidence="6">Lacks conserved residue(s) required for the propagation of feature annotation.</text>
</comment>
<keyword evidence="2" id="KW-0805">Transcription regulation</keyword>
<dbReference type="InterPro" id="IPR002070">
    <property type="entry name" value="TF_Brachyury"/>
</dbReference>
<sequence>MTLESTMLPHGIAYHPFLLPSFSAAAEARGPLGFGANPFLAPQHYLSLHSPTPLPKFPLCPPHLRPSPRHLEPDDDGVQDDPKVTLESKELWERFHTFGTEMVVTKTGRRMFPPFKVRISGLDKKAKYIMLMDIVAADDCRYKFHNRRWVVAGKADPEMPKGMYIHPDSPSTGEQWMQKVVSFHKLKLTNNISDKHGYTILNSMHKYQPRFHLVRANDILKLPYSTFRTYVFKETEFIAVTAYQNEKITQLKIENNPFAKGFRDTGSGRRDKKRLSHPMMEARLPATAEDPKPESEDIMEGCSSEEETVDVGGSGEEVLDAPIISNASNTECSPGDQEVPEDHKLVLEKTEGVDDADRKTRGAEERNEAGNSCKKDQVASTMTLELPLSESSISRGHGFQSVERSENHDHGLHQFGIHNPFGGDVSHQHWLPYFYPPAFYPQFCYPQSAPSTSTMPTNLSTRLYPFMAHNNSRLLDPGCRHGQHRFLPYSLPITISSTLPSSTLHCPVPVPLLKGLSLSPTSEVAGSSSSVSPVLSANVSNTLQSIEEMVNGLEKQQEQLAILSLSKLNE</sequence>
<dbReference type="PANTHER" id="PTHR11267:SF181">
    <property type="entry name" value="OPTOMOTOR-BLIND PROTEIN"/>
    <property type="match status" value="1"/>
</dbReference>
<dbReference type="PANTHER" id="PTHR11267">
    <property type="entry name" value="T-BOX PROTEIN-RELATED"/>
    <property type="match status" value="1"/>
</dbReference>
<feature type="compositionally biased region" description="Basic and acidic residues" evidence="8">
    <location>
        <begin position="350"/>
        <end position="377"/>
    </location>
</feature>
<comment type="subcellular location">
    <subcellularLocation>
        <location evidence="1 6">Nucleus</location>
    </subcellularLocation>
</comment>
<dbReference type="InterPro" id="IPR036960">
    <property type="entry name" value="T-box_sf"/>
</dbReference>
<dbReference type="PROSITE" id="PS01264">
    <property type="entry name" value="TBOX_2"/>
    <property type="match status" value="1"/>
</dbReference>
<dbReference type="InterPro" id="IPR018186">
    <property type="entry name" value="TF_T-box_CS"/>
</dbReference>
<dbReference type="GeneID" id="106474979"/>
<evidence type="ECO:0000256" key="4">
    <source>
        <dbReference type="ARBA" id="ARBA00023163"/>
    </source>
</evidence>
<feature type="coiled-coil region" evidence="7">
    <location>
        <begin position="536"/>
        <end position="563"/>
    </location>
</feature>
<dbReference type="PRINTS" id="PR00938">
    <property type="entry name" value="BRACHYURY"/>
</dbReference>
<keyword evidence="4" id="KW-0804">Transcription</keyword>
<evidence type="ECO:0000256" key="1">
    <source>
        <dbReference type="ARBA" id="ARBA00004123"/>
    </source>
</evidence>
<name>A0ABM1BYK8_LIMPO</name>
<keyword evidence="10" id="KW-1185">Reference proteome</keyword>
<evidence type="ECO:0000256" key="8">
    <source>
        <dbReference type="SAM" id="MobiDB-lite"/>
    </source>
</evidence>
<gene>
    <name evidence="11" type="primary">LOC106474979</name>
</gene>
<evidence type="ECO:0000256" key="2">
    <source>
        <dbReference type="ARBA" id="ARBA00023015"/>
    </source>
</evidence>
<feature type="region of interest" description="Disordered" evidence="8">
    <location>
        <begin position="62"/>
        <end position="81"/>
    </location>
</feature>
<protein>
    <submittedName>
        <fullName evidence="11">T-box transcription factor TBX3-like</fullName>
    </submittedName>
</protein>